<gene>
    <name evidence="1" type="ORF">KGQ19_01245</name>
</gene>
<dbReference type="Proteomes" id="UP000730482">
    <property type="component" value="Unassembled WGS sequence"/>
</dbReference>
<reference evidence="1 2" key="1">
    <citation type="submission" date="2020-02" db="EMBL/GenBank/DDBJ databases">
        <title>Acidophilic actinobacteria isolated from forest soil.</title>
        <authorList>
            <person name="Golinska P."/>
        </authorList>
    </citation>
    <scope>NUCLEOTIDE SEQUENCE [LARGE SCALE GENOMIC DNA]</scope>
    <source>
        <strain evidence="1 2">NL8</strain>
    </source>
</reference>
<organism evidence="1 2">
    <name type="scientific">Catenulispora pinistramenti</name>
    <dbReference type="NCBI Taxonomy" id="2705254"/>
    <lineage>
        <taxon>Bacteria</taxon>
        <taxon>Bacillati</taxon>
        <taxon>Actinomycetota</taxon>
        <taxon>Actinomycetes</taxon>
        <taxon>Catenulisporales</taxon>
        <taxon>Catenulisporaceae</taxon>
        <taxon>Catenulispora</taxon>
    </lineage>
</organism>
<evidence type="ECO:0000313" key="2">
    <source>
        <dbReference type="Proteomes" id="UP000730482"/>
    </source>
</evidence>
<accession>A0ABS5KHW2</accession>
<dbReference type="InterPro" id="IPR027417">
    <property type="entry name" value="P-loop_NTPase"/>
</dbReference>
<sequence>MLIGLCSLKSSPGVTTTTLALAGCWPAHLAPPTVIELDARGGDIAWRYGFAADPGLRSLAAAARLDPEPSMLPGHARPVGGSMVLTVTAPAEREPARQAVAALMPLLRLLRDSPETVLLDLGEIDPRDTGTADLLAGLASLLVVSRAVPEQVARVAEAAADLRLTNSNTRVLYIGDLRDRDAERLVDLPSAGVLPLIDPGASTFARLVSRRSRKAFGSVVVRVAEGLAALTKQPGSDPLVSPDLSEALR</sequence>
<comment type="caution">
    <text evidence="1">The sequence shown here is derived from an EMBL/GenBank/DDBJ whole genome shotgun (WGS) entry which is preliminary data.</text>
</comment>
<keyword evidence="2" id="KW-1185">Reference proteome</keyword>
<dbReference type="EMBL" id="JAAFYZ010000003">
    <property type="protein sequence ID" value="MBS2545485.1"/>
    <property type="molecule type" value="Genomic_DNA"/>
</dbReference>
<protein>
    <submittedName>
        <fullName evidence="1">Uncharacterized protein</fullName>
    </submittedName>
</protein>
<dbReference type="Gene3D" id="3.40.50.300">
    <property type="entry name" value="P-loop containing nucleotide triphosphate hydrolases"/>
    <property type="match status" value="1"/>
</dbReference>
<dbReference type="SUPFAM" id="SSF52540">
    <property type="entry name" value="P-loop containing nucleoside triphosphate hydrolases"/>
    <property type="match status" value="1"/>
</dbReference>
<name>A0ABS5KHW2_9ACTN</name>
<proteinExistence type="predicted"/>
<dbReference type="RefSeq" id="WP_212007150.1">
    <property type="nucleotide sequence ID" value="NZ_JAAFYZ010000003.1"/>
</dbReference>
<evidence type="ECO:0000313" key="1">
    <source>
        <dbReference type="EMBL" id="MBS2545485.1"/>
    </source>
</evidence>